<dbReference type="AlphaFoldDB" id="A0A7W3Y5J8"/>
<comment type="caution">
    <text evidence="1">The sequence shown here is derived from an EMBL/GenBank/DDBJ whole genome shotgun (WGS) entry which is preliminary data.</text>
</comment>
<dbReference type="EMBL" id="JACHTF010000005">
    <property type="protein sequence ID" value="MBB1060045.1"/>
    <property type="molecule type" value="Genomic_DNA"/>
</dbReference>
<reference evidence="1 2" key="1">
    <citation type="submission" date="2020-08" db="EMBL/GenBank/DDBJ databases">
        <authorList>
            <person name="Xu S."/>
            <person name="Li A."/>
        </authorList>
    </citation>
    <scope>NUCLEOTIDE SEQUENCE [LARGE SCALE GENOMIC DNA]</scope>
    <source>
        <strain evidence="1 2">119BY6-57</strain>
    </source>
</reference>
<evidence type="ECO:0000313" key="1">
    <source>
        <dbReference type="EMBL" id="MBB1060045.1"/>
    </source>
</evidence>
<accession>A0A7W3Y5J8</accession>
<proteinExistence type="predicted"/>
<dbReference type="Proteomes" id="UP000523196">
    <property type="component" value="Unassembled WGS sequence"/>
</dbReference>
<sequence length="85" mass="10087">MNSKKSKRGVLVRLTAQEKGLFLNLDDLEELQSQSKTWQQREPFTVKEIDEQKFERMEFDEKELADFGYYILARLHAFRSMGEAL</sequence>
<gene>
    <name evidence="1" type="ORF">H4F98_05595</name>
</gene>
<evidence type="ECO:0000313" key="2">
    <source>
        <dbReference type="Proteomes" id="UP000523196"/>
    </source>
</evidence>
<organism evidence="1 2">
    <name type="scientific">Marilutibacter spongiae</name>
    <dbReference type="NCBI Taxonomy" id="2025720"/>
    <lineage>
        <taxon>Bacteria</taxon>
        <taxon>Pseudomonadati</taxon>
        <taxon>Pseudomonadota</taxon>
        <taxon>Gammaproteobacteria</taxon>
        <taxon>Lysobacterales</taxon>
        <taxon>Lysobacteraceae</taxon>
        <taxon>Marilutibacter</taxon>
    </lineage>
</organism>
<dbReference type="RefSeq" id="WP_182685715.1">
    <property type="nucleotide sequence ID" value="NZ_JACHTF010000005.1"/>
</dbReference>
<name>A0A7W3Y5J8_9GAMM</name>
<keyword evidence="2" id="KW-1185">Reference proteome</keyword>
<protein>
    <submittedName>
        <fullName evidence="1">Uncharacterized protein</fullName>
    </submittedName>
</protein>